<dbReference type="PANTHER" id="PTHR31719">
    <property type="entry name" value="NAC TRANSCRIPTION FACTOR 56"/>
    <property type="match status" value="1"/>
</dbReference>
<feature type="compositionally biased region" description="Low complexity" evidence="5">
    <location>
        <begin position="381"/>
        <end position="395"/>
    </location>
</feature>
<dbReference type="Pfam" id="PF02365">
    <property type="entry name" value="NAM"/>
    <property type="match status" value="1"/>
</dbReference>
<dbReference type="Proteomes" id="UP001497457">
    <property type="component" value="Chromosome 15b"/>
</dbReference>
<proteinExistence type="predicted"/>
<feature type="region of interest" description="Disordered" evidence="5">
    <location>
        <begin position="498"/>
        <end position="528"/>
    </location>
</feature>
<evidence type="ECO:0000313" key="7">
    <source>
        <dbReference type="EMBL" id="CAL4933370.1"/>
    </source>
</evidence>
<accession>A0ABC8XZB0</accession>
<name>A0ABC8XZB0_9POAL</name>
<dbReference type="AlphaFoldDB" id="A0ABC8XZB0"/>
<evidence type="ECO:0000256" key="1">
    <source>
        <dbReference type="ARBA" id="ARBA00023015"/>
    </source>
</evidence>
<evidence type="ECO:0000256" key="4">
    <source>
        <dbReference type="ARBA" id="ARBA00023242"/>
    </source>
</evidence>
<evidence type="ECO:0000313" key="8">
    <source>
        <dbReference type="Proteomes" id="UP001497457"/>
    </source>
</evidence>
<dbReference type="InterPro" id="IPR036093">
    <property type="entry name" value="NAC_dom_sf"/>
</dbReference>
<keyword evidence="2" id="KW-0238">DNA-binding</keyword>
<evidence type="ECO:0000256" key="3">
    <source>
        <dbReference type="ARBA" id="ARBA00023163"/>
    </source>
</evidence>
<feature type="region of interest" description="Disordered" evidence="5">
    <location>
        <begin position="356"/>
        <end position="399"/>
    </location>
</feature>
<dbReference type="EMBL" id="OZ075125">
    <property type="protein sequence ID" value="CAL4933370.1"/>
    <property type="molecule type" value="Genomic_DNA"/>
</dbReference>
<dbReference type="InterPro" id="IPR003441">
    <property type="entry name" value="NAC-dom"/>
</dbReference>
<organism evidence="7 8">
    <name type="scientific">Urochloa decumbens</name>
    <dbReference type="NCBI Taxonomy" id="240449"/>
    <lineage>
        <taxon>Eukaryota</taxon>
        <taxon>Viridiplantae</taxon>
        <taxon>Streptophyta</taxon>
        <taxon>Embryophyta</taxon>
        <taxon>Tracheophyta</taxon>
        <taxon>Spermatophyta</taxon>
        <taxon>Magnoliopsida</taxon>
        <taxon>Liliopsida</taxon>
        <taxon>Poales</taxon>
        <taxon>Poaceae</taxon>
        <taxon>PACMAD clade</taxon>
        <taxon>Panicoideae</taxon>
        <taxon>Panicodae</taxon>
        <taxon>Paniceae</taxon>
        <taxon>Melinidinae</taxon>
        <taxon>Urochloa</taxon>
    </lineage>
</organism>
<reference evidence="8" key="1">
    <citation type="submission" date="2024-06" db="EMBL/GenBank/DDBJ databases">
        <authorList>
            <person name="Ryan C."/>
        </authorList>
    </citation>
    <scope>NUCLEOTIDE SEQUENCE [LARGE SCALE GENOMIC DNA]</scope>
</reference>
<dbReference type="Gene3D" id="2.170.150.80">
    <property type="entry name" value="NAC domain"/>
    <property type="match status" value="1"/>
</dbReference>
<keyword evidence="4" id="KW-0539">Nucleus</keyword>
<sequence length="528" mass="56468">MADGSLTKHGFPRGYRFVPTPLELLSLLSIRVHGNPLRPPHDSIFHDIPILGYHPEELYERYKDNAEHRYIYFISEREFQKAGAGVAVPEDKDQKEPRPVRVARGGGWKPSGGGQVLRLPRKRGGFVAGKMVTMVFYDRVAGSDPVKSNWGMHEFTIPVDEKLTSTPNKYTRFHDLALYRLYILKSGDMESENAAGSSCQVMPNAYERFPASPAVGPPCPPLQPMGMIFTGNQPLAAGASTSKMPPPLQPLGNFTGKQPLAAGAAAAKMPPPQQQLPSAQHAQYYGHHQHAFVGAAAAGASTSKMPHQQKQLPSAQHSQHYHHQNPLGAAQYYHNQSSFGAAAAGAQKMAHNIPVGGAGLPSNMRQSASSPSPVPVPPAVMNPAAAHHAPAPAAHGGAKQEVCPFGATCSPPAIESPPAATTPEPAHAQFADCLNKLTEEVAAKDERMADADDFDGLGTLPDWNNLDLDFMPMDDDSFQFTMDEILGFPGYDEPPAMEGDNNNAAGENCGQAGGSAAQQDPPAALSCY</sequence>
<evidence type="ECO:0000256" key="2">
    <source>
        <dbReference type="ARBA" id="ARBA00023125"/>
    </source>
</evidence>
<dbReference type="SUPFAM" id="SSF101941">
    <property type="entry name" value="NAC domain"/>
    <property type="match status" value="1"/>
</dbReference>
<dbReference type="GO" id="GO:0003677">
    <property type="term" value="F:DNA binding"/>
    <property type="evidence" value="ECO:0007669"/>
    <property type="project" value="UniProtKB-KW"/>
</dbReference>
<reference evidence="7 8" key="2">
    <citation type="submission" date="2024-10" db="EMBL/GenBank/DDBJ databases">
        <authorList>
            <person name="Ryan C."/>
        </authorList>
    </citation>
    <scope>NUCLEOTIDE SEQUENCE [LARGE SCALE GENOMIC DNA]</scope>
</reference>
<protein>
    <recommendedName>
        <fullName evidence="6">NAC domain-containing protein</fullName>
    </recommendedName>
</protein>
<feature type="region of interest" description="Disordered" evidence="5">
    <location>
        <begin position="85"/>
        <end position="107"/>
    </location>
</feature>
<feature type="compositionally biased region" description="Basic and acidic residues" evidence="5">
    <location>
        <begin position="89"/>
        <end position="99"/>
    </location>
</feature>
<keyword evidence="3" id="KW-0804">Transcription</keyword>
<dbReference type="PANTHER" id="PTHR31719:SF94">
    <property type="entry name" value="PROTEIN ATAF2"/>
    <property type="match status" value="1"/>
</dbReference>
<feature type="compositionally biased region" description="Polar residues" evidence="5">
    <location>
        <begin position="301"/>
        <end position="318"/>
    </location>
</feature>
<evidence type="ECO:0000259" key="6">
    <source>
        <dbReference type="PROSITE" id="PS51005"/>
    </source>
</evidence>
<dbReference type="PROSITE" id="PS51005">
    <property type="entry name" value="NAC"/>
    <property type="match status" value="1"/>
</dbReference>
<feature type="region of interest" description="Disordered" evidence="5">
    <location>
        <begin position="298"/>
        <end position="322"/>
    </location>
</feature>
<gene>
    <name evidence="7" type="ORF">URODEC1_LOCUS28093</name>
</gene>
<evidence type="ECO:0000256" key="5">
    <source>
        <dbReference type="SAM" id="MobiDB-lite"/>
    </source>
</evidence>
<keyword evidence="1" id="KW-0805">Transcription regulation</keyword>
<feature type="domain" description="NAC" evidence="6">
    <location>
        <begin position="11"/>
        <end position="184"/>
    </location>
</feature>
<keyword evidence="8" id="KW-1185">Reference proteome</keyword>